<dbReference type="GO" id="GO:0031410">
    <property type="term" value="C:cytoplasmic vesicle"/>
    <property type="evidence" value="ECO:0007669"/>
    <property type="project" value="TreeGrafter"/>
</dbReference>
<reference evidence="9" key="1">
    <citation type="submission" date="2021-07" db="EMBL/GenBank/DDBJ databases">
        <authorList>
            <person name="Durling M."/>
        </authorList>
    </citation>
    <scope>NUCLEOTIDE SEQUENCE</scope>
</reference>
<feature type="transmembrane region" description="Helical" evidence="6">
    <location>
        <begin position="369"/>
        <end position="392"/>
    </location>
</feature>
<proteinExistence type="inferred from homology"/>
<organism evidence="9 10">
    <name type="scientific">Hymenoscyphus albidus</name>
    <dbReference type="NCBI Taxonomy" id="595503"/>
    <lineage>
        <taxon>Eukaryota</taxon>
        <taxon>Fungi</taxon>
        <taxon>Dikarya</taxon>
        <taxon>Ascomycota</taxon>
        <taxon>Pezizomycotina</taxon>
        <taxon>Leotiomycetes</taxon>
        <taxon>Helotiales</taxon>
        <taxon>Helotiaceae</taxon>
        <taxon>Hymenoscyphus</taxon>
    </lineage>
</organism>
<feature type="region of interest" description="Disordered" evidence="7">
    <location>
        <begin position="1"/>
        <end position="32"/>
    </location>
</feature>
<keyword evidence="3 6" id="KW-0812">Transmembrane</keyword>
<dbReference type="InterPro" id="IPR027469">
    <property type="entry name" value="Cation_efflux_TMD_sf"/>
</dbReference>
<keyword evidence="6" id="KW-0406">Ion transport</keyword>
<name>A0A9N9LVZ2_9HELO</name>
<evidence type="ECO:0000256" key="3">
    <source>
        <dbReference type="ARBA" id="ARBA00022692"/>
    </source>
</evidence>
<dbReference type="EMBL" id="CAJVRM010000411">
    <property type="protein sequence ID" value="CAG8980727.1"/>
    <property type="molecule type" value="Genomic_DNA"/>
</dbReference>
<feature type="transmembrane region" description="Helical" evidence="6">
    <location>
        <begin position="243"/>
        <end position="261"/>
    </location>
</feature>
<evidence type="ECO:0000313" key="9">
    <source>
        <dbReference type="EMBL" id="CAG8980727.1"/>
    </source>
</evidence>
<comment type="similarity">
    <text evidence="6">Belongs to the cation diffusion facilitator (CDF) transporter (TC 2.A.4) family. SLC30A subfamily.</text>
</comment>
<dbReference type="PANTHER" id="PTHR45755:SF5">
    <property type="entry name" value="ZINC TRANSPORTER"/>
    <property type="match status" value="1"/>
</dbReference>
<dbReference type="InterPro" id="IPR058533">
    <property type="entry name" value="Cation_efflux_TM"/>
</dbReference>
<feature type="domain" description="Cation efflux protein transmembrane" evidence="8">
    <location>
        <begin position="223"/>
        <end position="427"/>
    </location>
</feature>
<evidence type="ECO:0000259" key="8">
    <source>
        <dbReference type="Pfam" id="PF01545"/>
    </source>
</evidence>
<dbReference type="SUPFAM" id="SSF161111">
    <property type="entry name" value="Cation efflux protein transmembrane domain-like"/>
    <property type="match status" value="1"/>
</dbReference>
<feature type="compositionally biased region" description="Low complexity" evidence="7">
    <location>
        <begin position="57"/>
        <end position="85"/>
    </location>
</feature>
<dbReference type="GO" id="GO:0006882">
    <property type="term" value="P:intracellular zinc ion homeostasis"/>
    <property type="evidence" value="ECO:0007669"/>
    <property type="project" value="InterPro"/>
</dbReference>
<keyword evidence="5 6" id="KW-0472">Membrane</keyword>
<feature type="region of interest" description="Disordered" evidence="7">
    <location>
        <begin position="57"/>
        <end position="146"/>
    </location>
</feature>
<dbReference type="GO" id="GO:0005385">
    <property type="term" value="F:zinc ion transmembrane transporter activity"/>
    <property type="evidence" value="ECO:0007669"/>
    <property type="project" value="UniProtKB-UniRule"/>
</dbReference>
<evidence type="ECO:0000256" key="2">
    <source>
        <dbReference type="ARBA" id="ARBA00022448"/>
    </source>
</evidence>
<accession>A0A9N9LVZ2</accession>
<evidence type="ECO:0000256" key="5">
    <source>
        <dbReference type="ARBA" id="ARBA00023136"/>
    </source>
</evidence>
<evidence type="ECO:0000256" key="1">
    <source>
        <dbReference type="ARBA" id="ARBA00004141"/>
    </source>
</evidence>
<keyword evidence="6" id="KW-0256">Endoplasmic reticulum</keyword>
<keyword evidence="10" id="KW-1185">Reference proteome</keyword>
<dbReference type="PANTHER" id="PTHR45755">
    <property type="match status" value="1"/>
</dbReference>
<comment type="caution">
    <text evidence="9">The sequence shown here is derived from an EMBL/GenBank/DDBJ whole genome shotgun (WGS) entry which is preliminary data.</text>
</comment>
<gene>
    <name evidence="9" type="ORF">HYALB_00013266</name>
</gene>
<keyword evidence="2 6" id="KW-0813">Transport</keyword>
<feature type="compositionally biased region" description="Pro residues" evidence="7">
    <location>
        <begin position="7"/>
        <end position="21"/>
    </location>
</feature>
<dbReference type="InterPro" id="IPR045316">
    <property type="entry name" value="Msc2-like"/>
</dbReference>
<dbReference type="OrthoDB" id="5382797at2759"/>
<feature type="transmembrane region" description="Helical" evidence="6">
    <location>
        <begin position="332"/>
        <end position="348"/>
    </location>
</feature>
<sequence length="519" mass="56415">MASSLPIPAPPRTPTPPTPIPEEPEMGIGMGDRTVHSTLSWNLNSLSPMSGHFGSMASPLPSPASSLTTPSMATFNTNTNTNTNGSGNGNGNSNGSTSTNGGGPPQPGTRNPFNFQTQTISDSPAVAKSVGQTPQTARNAGIGGQPRIRIYANRRKKNIGQRRGHRYKHSSVSAQHQIFLEPPPRAPLALPASLPIPTFKEAWHSMSKEQTTRIVWCACHALIAAYVLHSSGGSLALTALSHLIFFDAVSATICVVVDVFCNFEVWKRSSIRHPFGLQRAEVLAGFAMSVFLLFMSFDLISHNLKHVLESVGHHTPHHPHAHSRISPGSVDSAALLSIIATLISALGLKNHARIGRAMRFAYISSLPSVLSNPSHFLTLSCSAIMFLLPLLSVKMYLWLDRLLCSIISISMFFLGTRLAVTQGLMLLMSYSGKGVKEVMREISRDPCICSVEEARFWQVHFRLCMANVKLVVRGDEIQVQKLRERITMLIKNRLGGEYGRGGGLEWEVTVQCALEGARS</sequence>
<evidence type="ECO:0000256" key="4">
    <source>
        <dbReference type="ARBA" id="ARBA00022989"/>
    </source>
</evidence>
<dbReference type="Proteomes" id="UP000701801">
    <property type="component" value="Unassembled WGS sequence"/>
</dbReference>
<dbReference type="Gene3D" id="1.20.1510.10">
    <property type="entry name" value="Cation efflux protein transmembrane domain"/>
    <property type="match status" value="1"/>
</dbReference>
<evidence type="ECO:0000256" key="7">
    <source>
        <dbReference type="SAM" id="MobiDB-lite"/>
    </source>
</evidence>
<dbReference type="GO" id="GO:1904257">
    <property type="term" value="P:zinc ion import into Golgi lumen"/>
    <property type="evidence" value="ECO:0007669"/>
    <property type="project" value="TreeGrafter"/>
</dbReference>
<dbReference type="GO" id="GO:0005789">
    <property type="term" value="C:endoplasmic reticulum membrane"/>
    <property type="evidence" value="ECO:0007669"/>
    <property type="project" value="UniProtKB-SubCell"/>
</dbReference>
<evidence type="ECO:0000313" key="10">
    <source>
        <dbReference type="Proteomes" id="UP000701801"/>
    </source>
</evidence>
<dbReference type="AlphaFoldDB" id="A0A9N9LVZ2"/>
<comment type="function">
    <text evidence="6">Functions as a zinc transporter.</text>
</comment>
<comment type="caution">
    <text evidence="6">Lacks conserved residue(s) required for the propagation of feature annotation.</text>
</comment>
<comment type="subcellular location">
    <subcellularLocation>
        <location evidence="6">Endoplasmic reticulum membrane</location>
        <topology evidence="6">Multi-pass membrane protein</topology>
    </subcellularLocation>
    <subcellularLocation>
        <location evidence="1">Membrane</location>
        <topology evidence="1">Multi-pass membrane protein</topology>
    </subcellularLocation>
</comment>
<feature type="compositionally biased region" description="Polar residues" evidence="7">
    <location>
        <begin position="108"/>
        <end position="122"/>
    </location>
</feature>
<feature type="transmembrane region" description="Helical" evidence="6">
    <location>
        <begin position="398"/>
        <end position="420"/>
    </location>
</feature>
<evidence type="ECO:0000256" key="6">
    <source>
        <dbReference type="RuleBase" id="RU369017"/>
    </source>
</evidence>
<keyword evidence="4 6" id="KW-1133">Transmembrane helix</keyword>
<dbReference type="GO" id="GO:0005794">
    <property type="term" value="C:Golgi apparatus"/>
    <property type="evidence" value="ECO:0007669"/>
    <property type="project" value="TreeGrafter"/>
</dbReference>
<dbReference type="Pfam" id="PF01545">
    <property type="entry name" value="Cation_efflux"/>
    <property type="match status" value="1"/>
</dbReference>
<protein>
    <recommendedName>
        <fullName evidence="6">Zinc transporter</fullName>
    </recommendedName>
</protein>
<feature type="transmembrane region" description="Helical" evidence="6">
    <location>
        <begin position="282"/>
        <end position="300"/>
    </location>
</feature>